<keyword evidence="5 8" id="KW-0472">Membrane</keyword>
<evidence type="ECO:0000256" key="1">
    <source>
        <dbReference type="ARBA" id="ARBA00022475"/>
    </source>
</evidence>
<feature type="signal peptide" evidence="10">
    <location>
        <begin position="1"/>
        <end position="20"/>
    </location>
</feature>
<reference evidence="12" key="1">
    <citation type="submission" date="2023-09" db="EMBL/GenBank/DDBJ databases">
        <authorList>
            <person name="Li S."/>
            <person name="Li X."/>
            <person name="Zhang C."/>
            <person name="Zhao Z."/>
        </authorList>
    </citation>
    <scope>NUCLEOTIDE SEQUENCE [LARGE SCALE GENOMIC DNA]</scope>
    <source>
        <strain evidence="12">SQ345</strain>
    </source>
</reference>
<evidence type="ECO:0000256" key="2">
    <source>
        <dbReference type="ARBA" id="ARBA00022729"/>
    </source>
</evidence>
<feature type="chain" id="PRO_5047392054" description="Lipoprotein NlpI" evidence="10">
    <location>
        <begin position="21"/>
        <end position="295"/>
    </location>
</feature>
<dbReference type="InterPro" id="IPR011990">
    <property type="entry name" value="TPR-like_helical_dom_sf"/>
</dbReference>
<keyword evidence="4 9" id="KW-0802">TPR repeat</keyword>
<evidence type="ECO:0000256" key="4">
    <source>
        <dbReference type="ARBA" id="ARBA00022803"/>
    </source>
</evidence>
<evidence type="ECO:0000256" key="7">
    <source>
        <dbReference type="ARBA" id="ARBA00023288"/>
    </source>
</evidence>
<dbReference type="PROSITE" id="PS51257">
    <property type="entry name" value="PROKAR_LIPOPROTEIN"/>
    <property type="match status" value="1"/>
</dbReference>
<evidence type="ECO:0000256" key="5">
    <source>
        <dbReference type="ARBA" id="ARBA00023136"/>
    </source>
</evidence>
<dbReference type="EMBL" id="CP134146">
    <property type="protein sequence ID" value="WNC69983.1"/>
    <property type="molecule type" value="Genomic_DNA"/>
</dbReference>
<evidence type="ECO:0000256" key="6">
    <source>
        <dbReference type="ARBA" id="ARBA00023139"/>
    </source>
</evidence>
<comment type="subcellular location">
    <subcellularLocation>
        <location evidence="8">Cell membrane</location>
    </subcellularLocation>
</comment>
<feature type="repeat" description="TPR" evidence="9">
    <location>
        <begin position="67"/>
        <end position="100"/>
    </location>
</feature>
<evidence type="ECO:0000313" key="11">
    <source>
        <dbReference type="EMBL" id="WNC69983.1"/>
    </source>
</evidence>
<accession>A0ABY9TMB3</accession>
<keyword evidence="1 8" id="KW-1003">Cell membrane</keyword>
<proteinExistence type="predicted"/>
<dbReference type="PANTHER" id="PTHR44858">
    <property type="entry name" value="TETRATRICOPEPTIDE REPEAT PROTEIN 6"/>
    <property type="match status" value="1"/>
</dbReference>
<dbReference type="RefSeq" id="WP_348389125.1">
    <property type="nucleotide sequence ID" value="NZ_CP134146.1"/>
</dbReference>
<dbReference type="Gene3D" id="1.25.40.10">
    <property type="entry name" value="Tetratricopeptide repeat domain"/>
    <property type="match status" value="1"/>
</dbReference>
<dbReference type="InterPro" id="IPR019734">
    <property type="entry name" value="TPR_rpt"/>
</dbReference>
<keyword evidence="6" id="KW-0564">Palmitate</keyword>
<dbReference type="InterPro" id="IPR050498">
    <property type="entry name" value="Ycf3"/>
</dbReference>
<sequence length="295" mass="33660">MKIKFSLVTILLLSILSGCASSSNTQSSSVAKVVIAEPLPVNQQSEVAIARLTEILNRVEVSQDQKAKLFYDRGVIYDSVGLRGLASYDFQRALRLKPDLVDAYNFIGIHHTQRQEFLQAYEAFDSAIELDEKHEYAYLNRGIALYYGGRPQLALEDMRRFQLEQQNDPYRISWLYIIENEIDPVSAKDNLRVNLSSIGHNSWANNILRLFLGDISEQDFVATLTVGVKSHKELVDRLCEGYFYLGKYKLLNKSVNTSSDYFKLALSTNVYEFIEHRYAKLELDLIKANVAPMPN</sequence>
<dbReference type="SMART" id="SM00028">
    <property type="entry name" value="TPR"/>
    <property type="match status" value="3"/>
</dbReference>
<comment type="subunit">
    <text evidence="8">Homodimer.</text>
</comment>
<dbReference type="InterPro" id="IPR023605">
    <property type="entry name" value="Lipoprotein_NlpI"/>
</dbReference>
<keyword evidence="2 10" id="KW-0732">Signal</keyword>
<comment type="function">
    <text evidence="8">May be involved in cell division.</text>
</comment>
<evidence type="ECO:0000313" key="12">
    <source>
        <dbReference type="Proteomes" id="UP001248581"/>
    </source>
</evidence>
<dbReference type="PROSITE" id="PS50005">
    <property type="entry name" value="TPR"/>
    <property type="match status" value="2"/>
</dbReference>
<evidence type="ECO:0000256" key="3">
    <source>
        <dbReference type="ARBA" id="ARBA00022737"/>
    </source>
</evidence>
<feature type="repeat" description="TPR" evidence="9">
    <location>
        <begin position="101"/>
        <end position="134"/>
    </location>
</feature>
<dbReference type="NCBIfam" id="NF008391">
    <property type="entry name" value="PRK11189.1"/>
    <property type="match status" value="1"/>
</dbReference>
<evidence type="ECO:0000256" key="10">
    <source>
        <dbReference type="SAM" id="SignalP"/>
    </source>
</evidence>
<dbReference type="Proteomes" id="UP001248581">
    <property type="component" value="Chromosome"/>
</dbReference>
<organism evidence="11 12">
    <name type="scientific">Thalassotalea nanhaiensis</name>
    <dbReference type="NCBI Taxonomy" id="3065648"/>
    <lineage>
        <taxon>Bacteria</taxon>
        <taxon>Pseudomonadati</taxon>
        <taxon>Pseudomonadota</taxon>
        <taxon>Gammaproteobacteria</taxon>
        <taxon>Alteromonadales</taxon>
        <taxon>Colwelliaceae</taxon>
        <taxon>Thalassotalea</taxon>
    </lineage>
</organism>
<gene>
    <name evidence="11" type="primary">nlpI</name>
    <name evidence="11" type="ORF">RI845_07550</name>
</gene>
<keyword evidence="7 11" id="KW-0449">Lipoprotein</keyword>
<dbReference type="PIRSF" id="PIRSF004654">
    <property type="entry name" value="NlpI"/>
    <property type="match status" value="1"/>
</dbReference>
<evidence type="ECO:0000256" key="9">
    <source>
        <dbReference type="PROSITE-ProRule" id="PRU00339"/>
    </source>
</evidence>
<dbReference type="SUPFAM" id="SSF48452">
    <property type="entry name" value="TPR-like"/>
    <property type="match status" value="1"/>
</dbReference>
<protein>
    <recommendedName>
        <fullName evidence="8">Lipoprotein NlpI</fullName>
    </recommendedName>
</protein>
<name>A0ABY9TMB3_9GAMM</name>
<evidence type="ECO:0000256" key="8">
    <source>
        <dbReference type="PIRNR" id="PIRNR004654"/>
    </source>
</evidence>
<keyword evidence="3" id="KW-0677">Repeat</keyword>
<dbReference type="PANTHER" id="PTHR44858:SF1">
    <property type="entry name" value="UDP-N-ACETYLGLUCOSAMINE--PEPTIDE N-ACETYLGLUCOSAMINYLTRANSFERASE SPINDLY-RELATED"/>
    <property type="match status" value="1"/>
</dbReference>
<keyword evidence="12" id="KW-1185">Reference proteome</keyword>